<comment type="catalytic activity">
    <reaction evidence="8 9">
        <text>D-gluconate + ATP = 6-phospho-D-gluconate + ADP + H(+)</text>
        <dbReference type="Rhea" id="RHEA:19433"/>
        <dbReference type="ChEBI" id="CHEBI:15378"/>
        <dbReference type="ChEBI" id="CHEBI:18391"/>
        <dbReference type="ChEBI" id="CHEBI:30616"/>
        <dbReference type="ChEBI" id="CHEBI:58759"/>
        <dbReference type="ChEBI" id="CHEBI:456216"/>
        <dbReference type="EC" id="2.7.1.12"/>
    </reaction>
</comment>
<evidence type="ECO:0000256" key="8">
    <source>
        <dbReference type="ARBA" id="ARBA00048090"/>
    </source>
</evidence>
<dbReference type="NCBIfam" id="TIGR01313">
    <property type="entry name" value="therm_gnt_kin"/>
    <property type="match status" value="1"/>
</dbReference>
<sequence>MGVAGSGKTTVGTLLATRWGATYYDADDLHPAANKAKMARGVPLNDDDRRPWLLRIAEILREAVQGGQRVVVTCSGLKRRYRDMLRDPTNKEKIAFVFLFAANWALHASHAVGLSVPGPGDAIIY</sequence>
<dbReference type="EMBL" id="GIBP01010383">
    <property type="protein sequence ID" value="NDV39352.1"/>
    <property type="molecule type" value="Transcribed_RNA"/>
</dbReference>
<comment type="pathway">
    <text evidence="1 9">Carbohydrate acid metabolism; D-gluconate degradation.</text>
</comment>
<dbReference type="Gene3D" id="3.40.50.300">
    <property type="entry name" value="P-loop containing nucleotide triphosphate hydrolases"/>
    <property type="match status" value="1"/>
</dbReference>
<protein>
    <recommendedName>
        <fullName evidence="3 9">Gluconokinase</fullName>
        <ecNumber evidence="3 9">2.7.1.12</ecNumber>
    </recommendedName>
</protein>
<dbReference type="CDD" id="cd02021">
    <property type="entry name" value="GntK"/>
    <property type="match status" value="1"/>
</dbReference>
<dbReference type="GO" id="GO:0046316">
    <property type="term" value="F:gluconokinase activity"/>
    <property type="evidence" value="ECO:0007669"/>
    <property type="project" value="UniProtKB-EC"/>
</dbReference>
<evidence type="ECO:0000256" key="7">
    <source>
        <dbReference type="ARBA" id="ARBA00022840"/>
    </source>
</evidence>
<dbReference type="SUPFAM" id="SSF52540">
    <property type="entry name" value="P-loop containing nucleoside triphosphate hydrolases"/>
    <property type="match status" value="1"/>
</dbReference>
<dbReference type="PANTHER" id="PTHR43442:SF3">
    <property type="entry name" value="GLUCONOKINASE-RELATED"/>
    <property type="match status" value="1"/>
</dbReference>
<dbReference type="InterPro" id="IPR031322">
    <property type="entry name" value="Shikimate/glucono_kinase"/>
</dbReference>
<keyword evidence="6 9" id="KW-0418">Kinase</keyword>
<evidence type="ECO:0000256" key="2">
    <source>
        <dbReference type="ARBA" id="ARBA00008420"/>
    </source>
</evidence>
<dbReference type="Pfam" id="PF01202">
    <property type="entry name" value="SKI"/>
    <property type="match status" value="1"/>
</dbReference>
<evidence type="ECO:0000313" key="10">
    <source>
        <dbReference type="EMBL" id="NDV39352.1"/>
    </source>
</evidence>
<evidence type="ECO:0000256" key="3">
    <source>
        <dbReference type="ARBA" id="ARBA00012054"/>
    </source>
</evidence>
<dbReference type="AlphaFoldDB" id="A0A6B2LQF1"/>
<reference evidence="10" key="1">
    <citation type="journal article" date="2020" name="J. Eukaryot. Microbiol.">
        <title>De novo Sequencing, Assembly and Annotation of the Transcriptome for the Free-Living Testate Amoeba Arcella intermedia.</title>
        <authorList>
            <person name="Ribeiro G.M."/>
            <person name="Porfirio-Sousa A.L."/>
            <person name="Maurer-Alcala X.X."/>
            <person name="Katz L.A."/>
            <person name="Lahr D.J.G."/>
        </authorList>
    </citation>
    <scope>NUCLEOTIDE SEQUENCE</scope>
</reference>
<dbReference type="GO" id="GO:0005737">
    <property type="term" value="C:cytoplasm"/>
    <property type="evidence" value="ECO:0007669"/>
    <property type="project" value="TreeGrafter"/>
</dbReference>
<dbReference type="EC" id="2.7.1.12" evidence="3 9"/>
<evidence type="ECO:0000256" key="1">
    <source>
        <dbReference type="ARBA" id="ARBA00004875"/>
    </source>
</evidence>
<evidence type="ECO:0000256" key="5">
    <source>
        <dbReference type="ARBA" id="ARBA00022741"/>
    </source>
</evidence>
<dbReference type="InterPro" id="IPR027417">
    <property type="entry name" value="P-loop_NTPase"/>
</dbReference>
<evidence type="ECO:0000256" key="4">
    <source>
        <dbReference type="ARBA" id="ARBA00022679"/>
    </source>
</evidence>
<dbReference type="GO" id="GO:0005975">
    <property type="term" value="P:carbohydrate metabolic process"/>
    <property type="evidence" value="ECO:0007669"/>
    <property type="project" value="InterPro"/>
</dbReference>
<dbReference type="GO" id="GO:0005524">
    <property type="term" value="F:ATP binding"/>
    <property type="evidence" value="ECO:0007669"/>
    <property type="project" value="UniProtKB-KW"/>
</dbReference>
<keyword evidence="7 9" id="KW-0067">ATP-binding</keyword>
<evidence type="ECO:0000256" key="6">
    <source>
        <dbReference type="ARBA" id="ARBA00022777"/>
    </source>
</evidence>
<name>A0A6B2LQF1_9EUKA</name>
<comment type="similarity">
    <text evidence="2 9">Belongs to the gluconokinase GntK/GntV family.</text>
</comment>
<proteinExistence type="inferred from homology"/>
<keyword evidence="5 9" id="KW-0547">Nucleotide-binding</keyword>
<dbReference type="PANTHER" id="PTHR43442">
    <property type="entry name" value="GLUCONOKINASE-RELATED"/>
    <property type="match status" value="1"/>
</dbReference>
<organism evidence="10">
    <name type="scientific">Arcella intermedia</name>
    <dbReference type="NCBI Taxonomy" id="1963864"/>
    <lineage>
        <taxon>Eukaryota</taxon>
        <taxon>Amoebozoa</taxon>
        <taxon>Tubulinea</taxon>
        <taxon>Elardia</taxon>
        <taxon>Arcellinida</taxon>
        <taxon>Sphaerothecina</taxon>
        <taxon>Arcellidae</taxon>
        <taxon>Arcella</taxon>
    </lineage>
</organism>
<keyword evidence="4 9" id="KW-0808">Transferase</keyword>
<dbReference type="UniPathway" id="UPA00792"/>
<dbReference type="InterPro" id="IPR006001">
    <property type="entry name" value="Therm_gnt_kin"/>
</dbReference>
<accession>A0A6B2LQF1</accession>
<evidence type="ECO:0000256" key="9">
    <source>
        <dbReference type="RuleBase" id="RU363066"/>
    </source>
</evidence>